<dbReference type="Proteomes" id="UP000007879">
    <property type="component" value="Unassembled WGS sequence"/>
</dbReference>
<evidence type="ECO:0000256" key="2">
    <source>
        <dbReference type="ARBA" id="ARBA00022946"/>
    </source>
</evidence>
<dbReference type="Pfam" id="PF01571">
    <property type="entry name" value="GCV_T"/>
    <property type="match status" value="1"/>
</dbReference>
<dbReference type="Gene3D" id="3.30.1360.120">
    <property type="entry name" value="Probable tRNA modification gtpase trme, domain 1"/>
    <property type="match status" value="1"/>
</dbReference>
<proteinExistence type="predicted"/>
<dbReference type="STRING" id="400682.A0A1X7UPH0"/>
<evidence type="ECO:0000259" key="4">
    <source>
        <dbReference type="Pfam" id="PF01571"/>
    </source>
</evidence>
<feature type="domain" description="GCVT N-terminal" evidence="4">
    <location>
        <begin position="45"/>
        <end position="134"/>
    </location>
</feature>
<evidence type="ECO:0000256" key="1">
    <source>
        <dbReference type="ARBA" id="ARBA00004173"/>
    </source>
</evidence>
<dbReference type="OMA" id="NMLVAND"/>
<protein>
    <submittedName>
        <fullName evidence="6">Uncharacterized protein</fullName>
    </submittedName>
</protein>
<keyword evidence="2" id="KW-0809">Transit peptide</keyword>
<dbReference type="InterPro" id="IPR027266">
    <property type="entry name" value="TrmE/GcvT-like"/>
</dbReference>
<dbReference type="EnsemblMetazoa" id="XM_011406048.2">
    <property type="protein sequence ID" value="XP_011404350.2"/>
    <property type="gene ID" value="LOC100637040"/>
</dbReference>
<dbReference type="eggNOG" id="KOG2929">
    <property type="taxonomic scope" value="Eukaryota"/>
</dbReference>
<dbReference type="AlphaFoldDB" id="A0A1X7UPH0"/>
<name>A0A1X7UPH0_AMPQE</name>
<organism evidence="6">
    <name type="scientific">Amphimedon queenslandica</name>
    <name type="common">Sponge</name>
    <dbReference type="NCBI Taxonomy" id="400682"/>
    <lineage>
        <taxon>Eukaryota</taxon>
        <taxon>Metazoa</taxon>
        <taxon>Porifera</taxon>
        <taxon>Demospongiae</taxon>
        <taxon>Heteroscleromorpha</taxon>
        <taxon>Haplosclerida</taxon>
        <taxon>Niphatidae</taxon>
        <taxon>Amphimedon</taxon>
    </lineage>
</organism>
<dbReference type="OrthoDB" id="191995at2759"/>
<dbReference type="PANTHER" id="PTHR22602">
    <property type="entry name" value="TRANSFERASE CAF17, MITOCHONDRIAL-RELATED"/>
    <property type="match status" value="1"/>
</dbReference>
<dbReference type="NCBIfam" id="TIGR03317">
    <property type="entry name" value="ygfZ_signature"/>
    <property type="match status" value="1"/>
</dbReference>
<evidence type="ECO:0000313" key="6">
    <source>
        <dbReference type="EnsemblMetazoa" id="Aqu2.1.29890_001"/>
    </source>
</evidence>
<dbReference type="InterPro" id="IPR045179">
    <property type="entry name" value="YgfZ/GcvT"/>
</dbReference>
<keyword evidence="3" id="KW-0496">Mitochondrion</keyword>
<feature type="domain" description="CAF17 C-terminal" evidence="5">
    <location>
        <begin position="241"/>
        <end position="320"/>
    </location>
</feature>
<dbReference type="KEGG" id="aqu:100637040"/>
<dbReference type="SUPFAM" id="SSF103025">
    <property type="entry name" value="Folate-binding domain"/>
    <property type="match status" value="1"/>
</dbReference>
<reference evidence="6" key="2">
    <citation type="submission" date="2017-05" db="UniProtKB">
        <authorList>
            <consortium name="EnsemblMetazoa"/>
        </authorList>
    </citation>
    <scope>IDENTIFICATION</scope>
</reference>
<dbReference type="Pfam" id="PF25455">
    <property type="entry name" value="Beta-barrel_CAF17_C"/>
    <property type="match status" value="1"/>
</dbReference>
<dbReference type="GO" id="GO:0005759">
    <property type="term" value="C:mitochondrial matrix"/>
    <property type="evidence" value="ECO:0007669"/>
    <property type="project" value="TreeGrafter"/>
</dbReference>
<dbReference type="InterPro" id="IPR057460">
    <property type="entry name" value="CAF17_C"/>
</dbReference>
<accession>A0A1X7UPH0</accession>
<dbReference type="PANTHER" id="PTHR22602:SF0">
    <property type="entry name" value="TRANSFERASE CAF17, MITOCHONDRIAL-RELATED"/>
    <property type="match status" value="1"/>
</dbReference>
<evidence type="ECO:0000259" key="5">
    <source>
        <dbReference type="Pfam" id="PF25455"/>
    </source>
</evidence>
<comment type="subcellular location">
    <subcellularLocation>
        <location evidence="1">Mitochondrion</location>
    </subcellularLocation>
</comment>
<keyword evidence="7" id="KW-1185">Reference proteome</keyword>
<reference evidence="7" key="1">
    <citation type="journal article" date="2010" name="Nature">
        <title>The Amphimedon queenslandica genome and the evolution of animal complexity.</title>
        <authorList>
            <person name="Srivastava M."/>
            <person name="Simakov O."/>
            <person name="Chapman J."/>
            <person name="Fahey B."/>
            <person name="Gauthier M.E."/>
            <person name="Mitros T."/>
            <person name="Richards G.S."/>
            <person name="Conaco C."/>
            <person name="Dacre M."/>
            <person name="Hellsten U."/>
            <person name="Larroux C."/>
            <person name="Putnam N.H."/>
            <person name="Stanke M."/>
            <person name="Adamska M."/>
            <person name="Darling A."/>
            <person name="Degnan S.M."/>
            <person name="Oakley T.H."/>
            <person name="Plachetzki D.C."/>
            <person name="Zhai Y."/>
            <person name="Adamski M."/>
            <person name="Calcino A."/>
            <person name="Cummins S.F."/>
            <person name="Goodstein D.M."/>
            <person name="Harris C."/>
            <person name="Jackson D.J."/>
            <person name="Leys S.P."/>
            <person name="Shu S."/>
            <person name="Woodcroft B.J."/>
            <person name="Vervoort M."/>
            <person name="Kosik K.S."/>
            <person name="Manning G."/>
            <person name="Degnan B.M."/>
            <person name="Rokhsar D.S."/>
        </authorList>
    </citation>
    <scope>NUCLEOTIDE SEQUENCE [LARGE SCALE GENOMIC DNA]</scope>
</reference>
<dbReference type="EnsemblMetazoa" id="Aqu2.1.29890_001">
    <property type="protein sequence ID" value="Aqu2.1.29890_001"/>
    <property type="gene ID" value="Aqu2.1.29890"/>
</dbReference>
<evidence type="ECO:0000313" key="7">
    <source>
        <dbReference type="Proteomes" id="UP000007879"/>
    </source>
</evidence>
<dbReference type="InParanoid" id="A0A1X7UPH0"/>
<evidence type="ECO:0000256" key="3">
    <source>
        <dbReference type="ARBA" id="ARBA00023128"/>
    </source>
</evidence>
<dbReference type="GO" id="GO:0016226">
    <property type="term" value="P:iron-sulfur cluster assembly"/>
    <property type="evidence" value="ECO:0007669"/>
    <property type="project" value="TreeGrafter"/>
</dbReference>
<dbReference type="InterPro" id="IPR006222">
    <property type="entry name" value="GCVT_N"/>
</dbReference>
<gene>
    <name evidence="6" type="primary">100637040</name>
</gene>
<dbReference type="InterPro" id="IPR017703">
    <property type="entry name" value="YgfZ/GCV_T_CS"/>
</dbReference>
<dbReference type="Gene3D" id="2.40.30.160">
    <property type="match status" value="1"/>
</dbReference>
<sequence>MRTRLCCQTAREWALLQATPKMRYLSKLFSTSLSLLYKSISTLSSRSLIELQGPDSRSFINGLTTCNALQSLEGRAQYSGLLNSNGRILYDVIIYHMSHDRLWVESDTRAVDDVIKHFTKYRLRSKVDFTKLRDVSVCFKSPNENNNNNNNVLISVADPRTSALFDRVLINNNNNNDNNGEEVYLLHRLQCGVPEGIDEFLINKTLPLEMNMDYMNGVSFDKGCYLGQELTSRTHFRGIVRKRILPVTMDEEVEHGLLSWGNEITNSDGKKIGKIIKWKKKYAIALLQLPLLVEGKKIVIKTNEEGRVVEGDWRRPEWWPSEE</sequence>